<feature type="transmembrane region" description="Helical" evidence="5">
    <location>
        <begin position="438"/>
        <end position="462"/>
    </location>
</feature>
<dbReference type="GO" id="GO:0015171">
    <property type="term" value="F:amino acid transmembrane transporter activity"/>
    <property type="evidence" value="ECO:0007669"/>
    <property type="project" value="TreeGrafter"/>
</dbReference>
<dbReference type="Proteomes" id="UP000050761">
    <property type="component" value="Unassembled WGS sequence"/>
</dbReference>
<organism evidence="8 9">
    <name type="scientific">Heligmosomoides polygyrus</name>
    <name type="common">Parasitic roundworm</name>
    <dbReference type="NCBI Taxonomy" id="6339"/>
    <lineage>
        <taxon>Eukaryota</taxon>
        <taxon>Metazoa</taxon>
        <taxon>Ecdysozoa</taxon>
        <taxon>Nematoda</taxon>
        <taxon>Chromadorea</taxon>
        <taxon>Rhabditida</taxon>
        <taxon>Rhabditina</taxon>
        <taxon>Rhabditomorpha</taxon>
        <taxon>Strongyloidea</taxon>
        <taxon>Heligmosomidae</taxon>
        <taxon>Heligmosomoides</taxon>
    </lineage>
</organism>
<evidence type="ECO:0000313" key="9">
    <source>
        <dbReference type="WBParaSite" id="HPBE_0000083001-mRNA-1"/>
    </source>
</evidence>
<keyword evidence="2 5" id="KW-0812">Transmembrane</keyword>
<dbReference type="PANTHER" id="PTHR43243:SF27">
    <property type="entry name" value="CATIONIC AMINO ACID TRANSPORTER C-TERMINAL DOMAIN-CONTAINING PROTEIN"/>
    <property type="match status" value="1"/>
</dbReference>
<evidence type="ECO:0000313" key="8">
    <source>
        <dbReference type="Proteomes" id="UP000050761"/>
    </source>
</evidence>
<accession>A0A183F3T8</accession>
<feature type="transmembrane region" description="Helical" evidence="5">
    <location>
        <begin position="284"/>
        <end position="310"/>
    </location>
</feature>
<feature type="transmembrane region" description="Helical" evidence="5">
    <location>
        <begin position="30"/>
        <end position="49"/>
    </location>
</feature>
<evidence type="ECO:0000256" key="2">
    <source>
        <dbReference type="ARBA" id="ARBA00022692"/>
    </source>
</evidence>
<dbReference type="InterPro" id="IPR002293">
    <property type="entry name" value="AA/rel_permease1"/>
</dbReference>
<dbReference type="AlphaFoldDB" id="A0A183F3T8"/>
<feature type="transmembrane region" description="Helical" evidence="5">
    <location>
        <begin position="132"/>
        <end position="148"/>
    </location>
</feature>
<evidence type="ECO:0000256" key="3">
    <source>
        <dbReference type="ARBA" id="ARBA00022989"/>
    </source>
</evidence>
<evidence type="ECO:0000256" key="4">
    <source>
        <dbReference type="ARBA" id="ARBA00023136"/>
    </source>
</evidence>
<dbReference type="OrthoDB" id="3900342at2759"/>
<feature type="transmembrane region" description="Helical" evidence="5">
    <location>
        <begin position="331"/>
        <end position="350"/>
    </location>
</feature>
<accession>A0A3P7UEK6</accession>
<evidence type="ECO:0000259" key="6">
    <source>
        <dbReference type="Pfam" id="PF13906"/>
    </source>
</evidence>
<feature type="transmembrane region" description="Helical" evidence="5">
    <location>
        <begin position="502"/>
        <end position="521"/>
    </location>
</feature>
<reference evidence="9" key="2">
    <citation type="submission" date="2019-09" db="UniProtKB">
        <authorList>
            <consortium name="WormBaseParasite"/>
        </authorList>
    </citation>
    <scope>IDENTIFICATION</scope>
</reference>
<keyword evidence="4 5" id="KW-0472">Membrane</keyword>
<keyword evidence="8" id="KW-1185">Reference proteome</keyword>
<protein>
    <submittedName>
        <fullName evidence="9">AA_permease_C domain-containing protein</fullName>
    </submittedName>
</protein>
<dbReference type="EMBL" id="UZAH01000726">
    <property type="protein sequence ID" value="VDO19213.1"/>
    <property type="molecule type" value="Genomic_DNA"/>
</dbReference>
<sequence>GTRRDQPGRLIRCNLPLAGTVVHDKAGPSIVISFLCAGFAALMSAFSYAEFGARFPRAGSAYTYAYVGVGELWAFVIGWTVILEYMIGNAAVARSWSGYLDNLVNRAISNFTLNTIGTLSSGEGFFGRYPDVMSFLLICLVAVIVALGSKSSASVNTAFVFLNLGVIAFISIYGFTYADFSLWIGTDESGKSKFFPFGIGGTLSGAAACFFAFIGFEALATAGEEARNPRRTIPLATFGCMGIVIFVYVIMSSSLTLMIPYDQVSPDAAFAQAFDSKGATAAKYIITVGALAGMLNNLVSGAFALPRCVYAMADDGLLFAFFASINRVTKVPLNAIIVFTLMNAVLALIFDLEALVEFLSIGTLLAYSVVSACVLILRHKAAPLDGDPTRFDNGGRLKTWVPLRKYWEDVPEGRSICVAVIFLVFGFFWLAFTIRLGLFFTIPGYISVGFSALLIVMAFLFICGHEQNSLDLNFRVPCVPLIPSLGLLINIFMMAFLDYLTWIRFFVWMAIGLVIYFLYGIHHSKEGKKLRVVVAEPSLSTITKQTYDMK</sequence>
<feature type="transmembrane region" description="Helical" evidence="5">
    <location>
        <begin position="356"/>
        <end position="377"/>
    </location>
</feature>
<evidence type="ECO:0000313" key="7">
    <source>
        <dbReference type="EMBL" id="VDO19213.1"/>
    </source>
</evidence>
<dbReference type="GO" id="GO:0005886">
    <property type="term" value="C:plasma membrane"/>
    <property type="evidence" value="ECO:0007669"/>
    <property type="project" value="TreeGrafter"/>
</dbReference>
<name>A0A183F3T8_HELPZ</name>
<dbReference type="WBParaSite" id="HPBE_0000083001-mRNA-1">
    <property type="protein sequence ID" value="HPBE_0000083001-mRNA-1"/>
    <property type="gene ID" value="HPBE_0000083001"/>
</dbReference>
<keyword evidence="3 5" id="KW-1133">Transmembrane helix</keyword>
<dbReference type="Pfam" id="PF13520">
    <property type="entry name" value="AA_permease_2"/>
    <property type="match status" value="1"/>
</dbReference>
<feature type="transmembrane region" description="Helical" evidence="5">
    <location>
        <begin position="413"/>
        <end position="432"/>
    </location>
</feature>
<proteinExistence type="predicted"/>
<evidence type="ECO:0000256" key="1">
    <source>
        <dbReference type="ARBA" id="ARBA00004141"/>
    </source>
</evidence>
<reference evidence="7 8" key="1">
    <citation type="submission" date="2018-11" db="EMBL/GenBank/DDBJ databases">
        <authorList>
            <consortium name="Pathogen Informatics"/>
        </authorList>
    </citation>
    <scope>NUCLEOTIDE SEQUENCE [LARGE SCALE GENOMIC DNA]</scope>
</reference>
<dbReference type="InterPro" id="IPR029485">
    <property type="entry name" value="CAT_C"/>
</dbReference>
<feature type="transmembrane region" description="Helical" evidence="5">
    <location>
        <begin position="232"/>
        <end position="251"/>
    </location>
</feature>
<feature type="transmembrane region" description="Helical" evidence="5">
    <location>
        <begin position="61"/>
        <end position="82"/>
    </location>
</feature>
<evidence type="ECO:0000256" key="5">
    <source>
        <dbReference type="SAM" id="Phobius"/>
    </source>
</evidence>
<dbReference type="PANTHER" id="PTHR43243">
    <property type="entry name" value="INNER MEMBRANE TRANSPORTER YGJI-RELATED"/>
    <property type="match status" value="1"/>
</dbReference>
<feature type="transmembrane region" description="Helical" evidence="5">
    <location>
        <begin position="474"/>
        <end position="496"/>
    </location>
</feature>
<feature type="transmembrane region" description="Helical" evidence="5">
    <location>
        <begin position="195"/>
        <end position="220"/>
    </location>
</feature>
<gene>
    <name evidence="7" type="ORF">HPBE_LOCUS831</name>
</gene>
<feature type="domain" description="Cationic amino acid transporter C-terminal" evidence="6">
    <location>
        <begin position="474"/>
        <end position="524"/>
    </location>
</feature>
<dbReference type="PIRSF" id="PIRSF006060">
    <property type="entry name" value="AA_transporter"/>
    <property type="match status" value="1"/>
</dbReference>
<comment type="subcellular location">
    <subcellularLocation>
        <location evidence="1">Membrane</location>
        <topology evidence="1">Multi-pass membrane protein</topology>
    </subcellularLocation>
</comment>
<dbReference type="Pfam" id="PF13906">
    <property type="entry name" value="AA_permease_C"/>
    <property type="match status" value="1"/>
</dbReference>
<dbReference type="Gene3D" id="1.20.1740.10">
    <property type="entry name" value="Amino acid/polyamine transporter I"/>
    <property type="match status" value="1"/>
</dbReference>
<feature type="transmembrane region" description="Helical" evidence="5">
    <location>
        <begin position="155"/>
        <end position="175"/>
    </location>
</feature>